<reference evidence="4" key="1">
    <citation type="journal article" date="2019" name="Int. J. Syst. Evol. Microbiol.">
        <title>The Global Catalogue of Microorganisms (GCM) 10K type strain sequencing project: providing services to taxonomists for standard genome sequencing and annotation.</title>
        <authorList>
            <consortium name="The Broad Institute Genomics Platform"/>
            <consortium name="The Broad Institute Genome Sequencing Center for Infectious Disease"/>
            <person name="Wu L."/>
            <person name="Ma J."/>
        </authorList>
    </citation>
    <scope>NUCLEOTIDE SEQUENCE [LARGE SCALE GENOMIC DNA]</scope>
    <source>
        <strain evidence="4">KCTC 12907</strain>
    </source>
</reference>
<evidence type="ECO:0000259" key="1">
    <source>
        <dbReference type="Pfam" id="PF00534"/>
    </source>
</evidence>
<feature type="domain" description="Glycosyltransferase subfamily 4-like N-terminal" evidence="2">
    <location>
        <begin position="14"/>
        <end position="179"/>
    </location>
</feature>
<dbReference type="Pfam" id="PF13439">
    <property type="entry name" value="Glyco_transf_4"/>
    <property type="match status" value="1"/>
</dbReference>
<accession>A0ABW2FK10</accession>
<keyword evidence="3" id="KW-0808">Transferase</keyword>
<organism evidence="3 4">
    <name type="scientific">Cohnella cellulosilytica</name>
    <dbReference type="NCBI Taxonomy" id="986710"/>
    <lineage>
        <taxon>Bacteria</taxon>
        <taxon>Bacillati</taxon>
        <taxon>Bacillota</taxon>
        <taxon>Bacilli</taxon>
        <taxon>Bacillales</taxon>
        <taxon>Paenibacillaceae</taxon>
        <taxon>Cohnella</taxon>
    </lineage>
</organism>
<dbReference type="SUPFAM" id="SSF53756">
    <property type="entry name" value="UDP-Glycosyltransferase/glycogen phosphorylase"/>
    <property type="match status" value="1"/>
</dbReference>
<dbReference type="Gene3D" id="3.40.50.2000">
    <property type="entry name" value="Glycogen Phosphorylase B"/>
    <property type="match status" value="2"/>
</dbReference>
<protein>
    <submittedName>
        <fullName evidence="3">Glycosyltransferase family 4 protein</fullName>
        <ecNumber evidence="3">2.4.-.-</ecNumber>
    </submittedName>
</protein>
<evidence type="ECO:0000313" key="4">
    <source>
        <dbReference type="Proteomes" id="UP001596378"/>
    </source>
</evidence>
<dbReference type="CDD" id="cd03801">
    <property type="entry name" value="GT4_PimA-like"/>
    <property type="match status" value="1"/>
</dbReference>
<dbReference type="PANTHER" id="PTHR12526">
    <property type="entry name" value="GLYCOSYLTRANSFERASE"/>
    <property type="match status" value="1"/>
</dbReference>
<dbReference type="Proteomes" id="UP001596378">
    <property type="component" value="Unassembled WGS sequence"/>
</dbReference>
<dbReference type="GO" id="GO:0016757">
    <property type="term" value="F:glycosyltransferase activity"/>
    <property type="evidence" value="ECO:0007669"/>
    <property type="project" value="UniProtKB-KW"/>
</dbReference>
<name>A0ABW2FK10_9BACL</name>
<evidence type="ECO:0000313" key="3">
    <source>
        <dbReference type="EMBL" id="MFC7153503.1"/>
    </source>
</evidence>
<dbReference type="InterPro" id="IPR001296">
    <property type="entry name" value="Glyco_trans_1"/>
</dbReference>
<keyword evidence="4" id="KW-1185">Reference proteome</keyword>
<evidence type="ECO:0000259" key="2">
    <source>
        <dbReference type="Pfam" id="PF13439"/>
    </source>
</evidence>
<keyword evidence="3" id="KW-0328">Glycosyltransferase</keyword>
<dbReference type="InterPro" id="IPR028098">
    <property type="entry name" value="Glyco_trans_4-like_N"/>
</dbReference>
<gene>
    <name evidence="3" type="ORF">ACFQMJ_33675</name>
</gene>
<dbReference type="EMBL" id="JBHTAI010000036">
    <property type="protein sequence ID" value="MFC7153503.1"/>
    <property type="molecule type" value="Genomic_DNA"/>
</dbReference>
<dbReference type="EC" id="2.4.-.-" evidence="3"/>
<dbReference type="RefSeq" id="WP_378052062.1">
    <property type="nucleotide sequence ID" value="NZ_JBHMDN010000042.1"/>
</dbReference>
<proteinExistence type="predicted"/>
<feature type="domain" description="Glycosyl transferase family 1" evidence="1">
    <location>
        <begin position="198"/>
        <end position="363"/>
    </location>
</feature>
<sequence>MIPILYIQPYASRVGGVDTVLLELVAGLDKSRFRPFVVLPGPSPYAEKYQAIGAEVRFAPVAVFGKPRGWSYYFVNLARLIASVRALRAIVRKEKIALIHSHKMEAMGGNLLGKWMGIPTVQTVHELPRRPLLAYKFMAWLNHLFNDLVIVLCDQSASMFEWRSRKSAKVRKIYNGIRLRESAGSAAEAAEVPGSSPIRQALGIGPEEKLVVTVARLAPMKGIEYLIDAARLLLDERKDVKFVIVGDVAFEEDLPYKERLLNRAASLGLSGSVHFLGLRRDVDRILAEADAFALPSVYDIFPTVILEAMNAGLPVVATDVGGVPEMVRGEYGLLVPPADPLKLKDALNELLRLDCKAMGRAAQETLRAEFTREIYVDKTVRLYEELLRPGLLGGRA</sequence>
<comment type="caution">
    <text evidence="3">The sequence shown here is derived from an EMBL/GenBank/DDBJ whole genome shotgun (WGS) entry which is preliminary data.</text>
</comment>
<dbReference type="Pfam" id="PF00534">
    <property type="entry name" value="Glycos_transf_1"/>
    <property type="match status" value="1"/>
</dbReference>